<dbReference type="Pfam" id="PF20329">
    <property type="entry name" value="DUF6624"/>
    <property type="match status" value="1"/>
</dbReference>
<name>A0ABP8G5A2_9BACT</name>
<accession>A0ABP8G5A2</accession>
<dbReference type="RefSeq" id="WP_345252607.1">
    <property type="nucleotide sequence ID" value="NZ_BAABGY010000001.1"/>
</dbReference>
<evidence type="ECO:0000313" key="2">
    <source>
        <dbReference type="EMBL" id="GAA4317306.1"/>
    </source>
</evidence>
<dbReference type="EMBL" id="BAABGY010000001">
    <property type="protein sequence ID" value="GAA4317306.1"/>
    <property type="molecule type" value="Genomic_DNA"/>
</dbReference>
<evidence type="ECO:0000313" key="3">
    <source>
        <dbReference type="Proteomes" id="UP001501725"/>
    </source>
</evidence>
<reference evidence="3" key="1">
    <citation type="journal article" date="2019" name="Int. J. Syst. Evol. Microbiol.">
        <title>The Global Catalogue of Microorganisms (GCM) 10K type strain sequencing project: providing services to taxonomists for standard genome sequencing and annotation.</title>
        <authorList>
            <consortium name="The Broad Institute Genomics Platform"/>
            <consortium name="The Broad Institute Genome Sequencing Center for Infectious Disease"/>
            <person name="Wu L."/>
            <person name="Ma J."/>
        </authorList>
    </citation>
    <scope>NUCLEOTIDE SEQUENCE [LARGE SCALE GENOMIC DNA]</scope>
    <source>
        <strain evidence="3">JCM 17919</strain>
    </source>
</reference>
<feature type="chain" id="PRO_5045320017" evidence="1">
    <location>
        <begin position="19"/>
        <end position="216"/>
    </location>
</feature>
<comment type="caution">
    <text evidence="2">The sequence shown here is derived from an EMBL/GenBank/DDBJ whole genome shotgun (WGS) entry which is preliminary data.</text>
</comment>
<organism evidence="2 3">
    <name type="scientific">Flaviaesturariibacter amylovorans</name>
    <dbReference type="NCBI Taxonomy" id="1084520"/>
    <lineage>
        <taxon>Bacteria</taxon>
        <taxon>Pseudomonadati</taxon>
        <taxon>Bacteroidota</taxon>
        <taxon>Chitinophagia</taxon>
        <taxon>Chitinophagales</taxon>
        <taxon>Chitinophagaceae</taxon>
        <taxon>Flaviaestuariibacter</taxon>
    </lineage>
</organism>
<dbReference type="Proteomes" id="UP001501725">
    <property type="component" value="Unassembled WGS sequence"/>
</dbReference>
<evidence type="ECO:0000256" key="1">
    <source>
        <dbReference type="SAM" id="SignalP"/>
    </source>
</evidence>
<keyword evidence="1" id="KW-0732">Signal</keyword>
<gene>
    <name evidence="2" type="ORF">GCM10023184_00900</name>
</gene>
<sequence length="216" mass="24223">MKQLIAAALLLLAWNASAQSPPDRELKRQLDSVYAIDQQYRALLSAPPAQKDSLAKAYGVSLGEIDMKLWGIQSRIDSSNLRWVDSVIARRGYPGRSLVGEPAHEAAWYVIQHSGKIAHYLPLIRTAGKKGELPFRLVAMMEDRYLMEQGKEQVWGTQGTCRGRKGVTGTECFIWPIKDPGGVNRRRKEAGFDLTVEENARRLGITYRIVTLSEVQ</sequence>
<feature type="signal peptide" evidence="1">
    <location>
        <begin position="1"/>
        <end position="18"/>
    </location>
</feature>
<proteinExistence type="predicted"/>
<keyword evidence="3" id="KW-1185">Reference proteome</keyword>
<protein>
    <submittedName>
        <fullName evidence="2">Uncharacterized protein</fullName>
    </submittedName>
</protein>
<dbReference type="InterPro" id="IPR046732">
    <property type="entry name" value="DUF6624"/>
</dbReference>